<evidence type="ECO:0000313" key="3">
    <source>
        <dbReference type="EMBL" id="MDP5136953.1"/>
    </source>
</evidence>
<dbReference type="CDD" id="cd01948">
    <property type="entry name" value="EAL"/>
    <property type="match status" value="1"/>
</dbReference>
<evidence type="ECO:0000259" key="2">
    <source>
        <dbReference type="PROSITE" id="PS50883"/>
    </source>
</evidence>
<dbReference type="SUPFAM" id="SSF55073">
    <property type="entry name" value="Nucleotide cyclase"/>
    <property type="match status" value="1"/>
</dbReference>
<dbReference type="SMART" id="SM00267">
    <property type="entry name" value="GGDEF"/>
    <property type="match status" value="1"/>
</dbReference>
<protein>
    <submittedName>
        <fullName evidence="3">EAL domain-containing protein</fullName>
    </submittedName>
</protein>
<organism evidence="3 4">
    <name type="scientific">Rheinheimera baltica</name>
    <dbReference type="NCBI Taxonomy" id="67576"/>
    <lineage>
        <taxon>Bacteria</taxon>
        <taxon>Pseudomonadati</taxon>
        <taxon>Pseudomonadota</taxon>
        <taxon>Gammaproteobacteria</taxon>
        <taxon>Chromatiales</taxon>
        <taxon>Chromatiaceae</taxon>
        <taxon>Rheinheimera</taxon>
    </lineage>
</organism>
<dbReference type="InterPro" id="IPR000160">
    <property type="entry name" value="GGDEF_dom"/>
</dbReference>
<dbReference type="RefSeq" id="WP_027672040.1">
    <property type="nucleotide sequence ID" value="NZ_JAPJDZ010000034.1"/>
</dbReference>
<dbReference type="Gene3D" id="6.20.270.20">
    <property type="entry name" value="LapD/MoxY periplasmic domain"/>
    <property type="match status" value="1"/>
</dbReference>
<dbReference type="SUPFAM" id="SSF141868">
    <property type="entry name" value="EAL domain-like"/>
    <property type="match status" value="1"/>
</dbReference>
<dbReference type="Proteomes" id="UP001231109">
    <property type="component" value="Unassembled WGS sequence"/>
</dbReference>
<keyword evidence="4" id="KW-1185">Reference proteome</keyword>
<dbReference type="InterPro" id="IPR029787">
    <property type="entry name" value="Nucleotide_cyclase"/>
</dbReference>
<dbReference type="PROSITE" id="PS50883">
    <property type="entry name" value="EAL"/>
    <property type="match status" value="1"/>
</dbReference>
<comment type="caution">
    <text evidence="3">The sequence shown here is derived from an EMBL/GenBank/DDBJ whole genome shotgun (WGS) entry which is preliminary data.</text>
</comment>
<name>A0ABT9I1A1_9GAMM</name>
<dbReference type="PANTHER" id="PTHR33121:SF79">
    <property type="entry name" value="CYCLIC DI-GMP PHOSPHODIESTERASE PDED-RELATED"/>
    <property type="match status" value="1"/>
</dbReference>
<keyword evidence="1" id="KW-0812">Transmembrane</keyword>
<dbReference type="InterPro" id="IPR035919">
    <property type="entry name" value="EAL_sf"/>
</dbReference>
<keyword evidence="1" id="KW-0472">Membrane</keyword>
<dbReference type="Pfam" id="PF16448">
    <property type="entry name" value="LapD_MoxY_N"/>
    <property type="match status" value="1"/>
</dbReference>
<evidence type="ECO:0000256" key="1">
    <source>
        <dbReference type="SAM" id="Phobius"/>
    </source>
</evidence>
<proteinExistence type="predicted"/>
<feature type="transmembrane region" description="Helical" evidence="1">
    <location>
        <begin position="7"/>
        <end position="28"/>
    </location>
</feature>
<gene>
    <name evidence="3" type="ORF">ORJ04_13445</name>
</gene>
<reference evidence="3 4" key="1">
    <citation type="submission" date="2022-11" db="EMBL/GenBank/DDBJ databases">
        <title>Viruses from the air-sea interface of a natural surface slick.</title>
        <authorList>
            <person name="Rahlff J."/>
            <person name="Holmfeldt K."/>
        </authorList>
    </citation>
    <scope>NUCLEOTIDE SEQUENCE [LARGE SCALE GENOMIC DNA]</scope>
    <source>
        <strain evidence="3 4">SMS4</strain>
    </source>
</reference>
<dbReference type="Pfam" id="PF00990">
    <property type="entry name" value="GGDEF"/>
    <property type="match status" value="1"/>
</dbReference>
<dbReference type="Gene3D" id="3.20.20.450">
    <property type="entry name" value="EAL domain"/>
    <property type="match status" value="1"/>
</dbReference>
<keyword evidence="1" id="KW-1133">Transmembrane helix</keyword>
<evidence type="ECO:0000313" key="4">
    <source>
        <dbReference type="Proteomes" id="UP001231109"/>
    </source>
</evidence>
<dbReference type="InterPro" id="IPR042461">
    <property type="entry name" value="LapD_MoxY_peri_C"/>
</dbReference>
<dbReference type="InterPro" id="IPR043128">
    <property type="entry name" value="Rev_trsase/Diguanyl_cyclase"/>
</dbReference>
<dbReference type="SMART" id="SM00052">
    <property type="entry name" value="EAL"/>
    <property type="match status" value="1"/>
</dbReference>
<dbReference type="Pfam" id="PF00563">
    <property type="entry name" value="EAL"/>
    <property type="match status" value="1"/>
</dbReference>
<dbReference type="EMBL" id="JAPJDZ010000034">
    <property type="protein sequence ID" value="MDP5136953.1"/>
    <property type="molecule type" value="Genomic_DNA"/>
</dbReference>
<dbReference type="InterPro" id="IPR001633">
    <property type="entry name" value="EAL_dom"/>
</dbReference>
<dbReference type="Gene3D" id="3.30.70.270">
    <property type="match status" value="1"/>
</dbReference>
<sequence>MSLIKQLWIAIIVIVLLAFGSSFFISAYQTKNYLAEQLQVKNIDNATGMALTLSQMDKDLTTMELMLSAQFDTGYYRRIALKDIGGNVLVEFALTPQKVDAPNWFVALLNFDIKPGIAQIQDSWQRFGTIELESQSDYSVVALWQITKDLATGFVILAMFCGLAGSILLNRVRKPLNQVVTHAEALGNRQFITTDEPATFELKRLVAAMNRLTGRVRYMLEQEQKQLDRLQRQYELDNVTGAFNREYCASWLEGYFNNKERSEPCCVFMLRVIDLQAINLRLGRSDTDVWLKRVVDAVRQHQGVRLVSRLNGSDFFVVFDQLESTAELCQQLITLLNTACLLEPADPTAPILVVGISLDAVSSRQQTLSQLDAMLVDVESKPLLQSKILYQAQGYDALGDATDWLKALKQAIHSNDIMSQLYPVQLRNGTIMHHEAMLRMQINAEWVSAGQILGWARRYQFISHLDIAMVKRAVSQLKDDSELKLAVNISDLTFTNAPAHYELLKLLQSVPQAVCKRLSMEFDEALVVKHQILFISFVSALKALSVDVGLQKCGFAINEIKDIEQLGIDYLKIDAAIVLRYKSTDTAQLLAGLIKLAHTLSLKVIAEGVTSPEDIDGLLALGFDGLTGPGIS</sequence>
<dbReference type="InterPro" id="IPR050706">
    <property type="entry name" value="Cyclic-di-GMP_PDE-like"/>
</dbReference>
<dbReference type="PANTHER" id="PTHR33121">
    <property type="entry name" value="CYCLIC DI-GMP PHOSPHODIESTERASE PDEF"/>
    <property type="match status" value="1"/>
</dbReference>
<dbReference type="Gene3D" id="3.30.110.200">
    <property type="match status" value="1"/>
</dbReference>
<accession>A0ABT9I1A1</accession>
<feature type="domain" description="EAL" evidence="2">
    <location>
        <begin position="401"/>
        <end position="632"/>
    </location>
</feature>
<dbReference type="InterPro" id="IPR032244">
    <property type="entry name" value="LapD_MoxY_N"/>
</dbReference>